<dbReference type="GO" id="GO:0003677">
    <property type="term" value="F:DNA binding"/>
    <property type="evidence" value="ECO:0007669"/>
    <property type="project" value="InterPro"/>
</dbReference>
<reference evidence="3 5" key="1">
    <citation type="submission" date="2022-06" db="EMBL/GenBank/DDBJ databases">
        <title>Leptospira isolates from biofilms formed at urban environments.</title>
        <authorList>
            <person name="Ribeiro P.S."/>
            <person name="Sousa T."/>
            <person name="Carvalho N."/>
            <person name="Aburjaile F."/>
            <person name="Neves F."/>
            <person name="Oliveira D."/>
            <person name="Blanco L."/>
            <person name="Lima J."/>
            <person name="Costa F."/>
            <person name="Brenig B."/>
            <person name="Soares S."/>
            <person name="Ramos R."/>
            <person name="Goes-Neto A."/>
            <person name="Matiuzzi M."/>
            <person name="Azevedo V."/>
            <person name="Ristow P."/>
        </authorList>
    </citation>
    <scope>NUCLEOTIDE SEQUENCE</scope>
    <source>
        <strain evidence="2 5">VSF19</strain>
        <strain evidence="3">VSF20</strain>
    </source>
</reference>
<gene>
    <name evidence="2" type="ORF">ND861_04840</name>
    <name evidence="3" type="ORF">ND862_08380</name>
</gene>
<evidence type="ECO:0000313" key="3">
    <source>
        <dbReference type="EMBL" id="MCW7530221.1"/>
    </source>
</evidence>
<keyword evidence="5" id="KW-1185">Reference proteome</keyword>
<dbReference type="Proteomes" id="UP001208540">
    <property type="component" value="Unassembled WGS sequence"/>
</dbReference>
<sequence length="203" mass="23623">MKKIKSLPENKLMSIQEVASILGVTPEAIRIHTRRLYPGYIENGRTTFLSEEMVFAIKKEMKPSSSLEGARTELEMKKMTLEVIHWLEHENNDLKNALTNIENSIQIPLGFNIPDGCIQLNTVAKILNFNIGRNILFQILRDAKILMSGKKHNEPYQKFITKEYFRLIPTLNSNRNIWMITTYVTPKGLIWLKKYLNYILIRS</sequence>
<dbReference type="EMBL" id="JAMQPL010000002">
    <property type="protein sequence ID" value="MCW7530221.1"/>
    <property type="molecule type" value="Genomic_DNA"/>
</dbReference>
<organism evidence="3 4">
    <name type="scientific">Leptospira soteropolitanensis</name>
    <dbReference type="NCBI Taxonomy" id="2950025"/>
    <lineage>
        <taxon>Bacteria</taxon>
        <taxon>Pseudomonadati</taxon>
        <taxon>Spirochaetota</taxon>
        <taxon>Spirochaetia</taxon>
        <taxon>Leptospirales</taxon>
        <taxon>Leptospiraceae</taxon>
        <taxon>Leptospira</taxon>
    </lineage>
</organism>
<accession>A0AAW5VIQ4</accession>
<dbReference type="InterPro" id="IPR005039">
    <property type="entry name" value="Ant_C"/>
</dbReference>
<evidence type="ECO:0000313" key="2">
    <source>
        <dbReference type="EMBL" id="MCW7525664.1"/>
    </source>
</evidence>
<dbReference type="RefSeq" id="WP_265350988.1">
    <property type="nucleotide sequence ID" value="NZ_JAMQPL010000002.1"/>
</dbReference>
<dbReference type="Proteomes" id="UP001208912">
    <property type="component" value="Unassembled WGS sequence"/>
</dbReference>
<evidence type="ECO:0000313" key="5">
    <source>
        <dbReference type="Proteomes" id="UP001208912"/>
    </source>
</evidence>
<protein>
    <submittedName>
        <fullName evidence="3">Phage antirepressor KilAC domain-containing protein</fullName>
    </submittedName>
</protein>
<proteinExistence type="predicted"/>
<dbReference type="EMBL" id="JAMQPM010000002">
    <property type="protein sequence ID" value="MCW7525664.1"/>
    <property type="molecule type" value="Genomic_DNA"/>
</dbReference>
<feature type="domain" description="Antirepressor protein C-terminal" evidence="1">
    <location>
        <begin position="115"/>
        <end position="196"/>
    </location>
</feature>
<evidence type="ECO:0000259" key="1">
    <source>
        <dbReference type="Pfam" id="PF03374"/>
    </source>
</evidence>
<dbReference type="AlphaFoldDB" id="A0AAW5VIQ4"/>
<name>A0AAW5VIQ4_9LEPT</name>
<comment type="caution">
    <text evidence="3">The sequence shown here is derived from an EMBL/GenBank/DDBJ whole genome shotgun (WGS) entry which is preliminary data.</text>
</comment>
<evidence type="ECO:0000313" key="4">
    <source>
        <dbReference type="Proteomes" id="UP001208540"/>
    </source>
</evidence>
<dbReference type="Pfam" id="PF03374">
    <property type="entry name" value="ANT"/>
    <property type="match status" value="1"/>
</dbReference>